<dbReference type="EMBL" id="CAJNON010001982">
    <property type="protein sequence ID" value="CAF1495108.1"/>
    <property type="molecule type" value="Genomic_DNA"/>
</dbReference>
<dbReference type="InterPro" id="IPR007599">
    <property type="entry name" value="DER1"/>
</dbReference>
<comment type="subcellular location">
    <subcellularLocation>
        <location evidence="1">Endoplasmic reticulum membrane</location>
        <topology evidence="1">Multi-pass membrane protein</topology>
    </subcellularLocation>
</comment>
<keyword evidence="4" id="KW-0256">Endoplasmic reticulum</keyword>
<evidence type="ECO:0000313" key="7">
    <source>
        <dbReference type="EMBL" id="CAF1495108.1"/>
    </source>
</evidence>
<proteinExistence type="inferred from homology"/>
<evidence type="ECO:0000256" key="4">
    <source>
        <dbReference type="ARBA" id="ARBA00022824"/>
    </source>
</evidence>
<dbReference type="AlphaFoldDB" id="A0A815SVT6"/>
<protein>
    <submittedName>
        <fullName evidence="7">Uncharacterized protein</fullName>
    </submittedName>
</protein>
<evidence type="ECO:0000256" key="6">
    <source>
        <dbReference type="ARBA" id="ARBA00023136"/>
    </source>
</evidence>
<keyword evidence="6" id="KW-0472">Membrane</keyword>
<dbReference type="GO" id="GO:0005789">
    <property type="term" value="C:endoplasmic reticulum membrane"/>
    <property type="evidence" value="ECO:0007669"/>
    <property type="project" value="UniProtKB-SubCell"/>
</dbReference>
<dbReference type="Proteomes" id="UP000663891">
    <property type="component" value="Unassembled WGS sequence"/>
</dbReference>
<evidence type="ECO:0000256" key="1">
    <source>
        <dbReference type="ARBA" id="ARBA00004477"/>
    </source>
</evidence>
<keyword evidence="3" id="KW-0812">Transmembrane</keyword>
<evidence type="ECO:0000313" key="8">
    <source>
        <dbReference type="Proteomes" id="UP000663891"/>
    </source>
</evidence>
<organism evidence="7 8">
    <name type="scientific">Adineta steineri</name>
    <dbReference type="NCBI Taxonomy" id="433720"/>
    <lineage>
        <taxon>Eukaryota</taxon>
        <taxon>Metazoa</taxon>
        <taxon>Spiralia</taxon>
        <taxon>Gnathifera</taxon>
        <taxon>Rotifera</taxon>
        <taxon>Eurotatoria</taxon>
        <taxon>Bdelloidea</taxon>
        <taxon>Adinetida</taxon>
        <taxon>Adinetidae</taxon>
        <taxon>Adineta</taxon>
    </lineage>
</organism>
<comment type="caution">
    <text evidence="7">The sequence shown here is derived from an EMBL/GenBank/DDBJ whole genome shotgun (WGS) entry which is preliminary data.</text>
</comment>
<accession>A0A815SVT6</accession>
<feature type="non-terminal residue" evidence="7">
    <location>
        <position position="1"/>
    </location>
</feature>
<reference evidence="7" key="1">
    <citation type="submission" date="2021-02" db="EMBL/GenBank/DDBJ databases">
        <authorList>
            <person name="Nowell W R."/>
        </authorList>
    </citation>
    <scope>NUCLEOTIDE SEQUENCE</scope>
</reference>
<comment type="similarity">
    <text evidence="2">Belongs to the derlin family.</text>
</comment>
<dbReference type="Pfam" id="PF04511">
    <property type="entry name" value="DER1"/>
    <property type="match status" value="1"/>
</dbReference>
<dbReference type="PANTHER" id="PTHR11009">
    <property type="entry name" value="DER1-LIKE PROTEIN, DERLIN"/>
    <property type="match status" value="1"/>
</dbReference>
<evidence type="ECO:0000256" key="3">
    <source>
        <dbReference type="ARBA" id="ARBA00022692"/>
    </source>
</evidence>
<keyword evidence="5" id="KW-1133">Transmembrane helix</keyword>
<evidence type="ECO:0000256" key="5">
    <source>
        <dbReference type="ARBA" id="ARBA00022989"/>
    </source>
</evidence>
<name>A0A815SVT6_9BILA</name>
<dbReference type="GO" id="GO:0006950">
    <property type="term" value="P:response to stress"/>
    <property type="evidence" value="ECO:0007669"/>
    <property type="project" value="UniProtKB-ARBA"/>
</dbReference>
<dbReference type="OrthoDB" id="1716531at2759"/>
<sequence>MAFQQEYFSIPPITRAYTTTCLLTTIAVQLEFVTAYQLYFNPELIFKKFQ</sequence>
<gene>
    <name evidence="7" type="ORF">VCS650_LOCUS41923</name>
</gene>
<evidence type="ECO:0000256" key="2">
    <source>
        <dbReference type="ARBA" id="ARBA00008917"/>
    </source>
</evidence>